<organism evidence="4 5">
    <name type="scientific">Roseimicrobium gellanilyticum</name>
    <dbReference type="NCBI Taxonomy" id="748857"/>
    <lineage>
        <taxon>Bacteria</taxon>
        <taxon>Pseudomonadati</taxon>
        <taxon>Verrucomicrobiota</taxon>
        <taxon>Verrucomicrobiia</taxon>
        <taxon>Verrucomicrobiales</taxon>
        <taxon>Verrucomicrobiaceae</taxon>
        <taxon>Roseimicrobium</taxon>
    </lineage>
</organism>
<comment type="cofactor">
    <cofactor evidence="3">
        <name>Mg(2+)</name>
        <dbReference type="ChEBI" id="CHEBI:18420"/>
    </cofactor>
    <text evidence="3">Binds 2 magnesium ions per subunit.</text>
</comment>
<feature type="binding site" evidence="3">
    <location>
        <position position="264"/>
    </location>
    <ligand>
        <name>Mg(2+)</name>
        <dbReference type="ChEBI" id="CHEBI:18420"/>
        <label>1</label>
    </ligand>
</feature>
<reference evidence="4 5" key="1">
    <citation type="submission" date="2018-06" db="EMBL/GenBank/DDBJ databases">
        <title>Genomic Encyclopedia of Type Strains, Phase IV (KMG-IV): sequencing the most valuable type-strain genomes for metagenomic binning, comparative biology and taxonomic classification.</title>
        <authorList>
            <person name="Goeker M."/>
        </authorList>
    </citation>
    <scope>NUCLEOTIDE SEQUENCE [LARGE SCALE GENOMIC DNA]</scope>
    <source>
        <strain evidence="4 5">DSM 25532</strain>
    </source>
</reference>
<dbReference type="PANTHER" id="PTHR16222">
    <property type="entry name" value="ADP-RIBOSYLGLYCOHYDROLASE"/>
    <property type="match status" value="1"/>
</dbReference>
<feature type="binding site" evidence="3">
    <location>
        <position position="47"/>
    </location>
    <ligand>
        <name>Mg(2+)</name>
        <dbReference type="ChEBI" id="CHEBI:18420"/>
        <label>1</label>
    </ligand>
</feature>
<sequence length="314" mass="34718">MASLWGAAVGDALGVPVEFRGRAELATSPVTGMQGYGTHDQPPGTWSDDTSLTLCTIESLLTCEEVDTRDMAERFHRWLVEGLWTAHGQVFDIGIATRQALARFSEGRKPELCGGRQEYDNGNGSLMRMLPVSLWVRDAGVEQALPLVHRVSRITHGHSRTQMVCGYYSLLVWALLEGATPAAALEQAWHQAEEEYKFHEDFEMNWPHLQRLSPSVLPRLEVRDIHSSGYCIHTIEAAVWCLLRGKDFSNTVSSAVNLGDDTDTTACVTGTLAGLHFGLEQIPATWIDQLARRQELDTLFTQFSARLAGGLAHS</sequence>
<keyword evidence="2 4" id="KW-0378">Hydrolase</keyword>
<feature type="binding site" evidence="3">
    <location>
        <position position="49"/>
    </location>
    <ligand>
        <name>Mg(2+)</name>
        <dbReference type="ChEBI" id="CHEBI:18420"/>
        <label>1</label>
    </ligand>
</feature>
<protein>
    <submittedName>
        <fullName evidence="4">ADP-ribosylglycohydrolase</fullName>
    </submittedName>
</protein>
<accession>A0A366HPA7</accession>
<dbReference type="SUPFAM" id="SSF101478">
    <property type="entry name" value="ADP-ribosylglycohydrolase"/>
    <property type="match status" value="1"/>
</dbReference>
<dbReference type="InterPro" id="IPR050792">
    <property type="entry name" value="ADP-ribosylglycohydrolase"/>
</dbReference>
<dbReference type="Gene3D" id="1.10.4080.10">
    <property type="entry name" value="ADP-ribosylation/Crystallin J1"/>
    <property type="match status" value="1"/>
</dbReference>
<evidence type="ECO:0000256" key="3">
    <source>
        <dbReference type="PIRSR" id="PIRSR605502-1"/>
    </source>
</evidence>
<feature type="binding site" evidence="3">
    <location>
        <position position="263"/>
    </location>
    <ligand>
        <name>Mg(2+)</name>
        <dbReference type="ChEBI" id="CHEBI:18420"/>
        <label>1</label>
    </ligand>
</feature>
<dbReference type="GO" id="GO:0016787">
    <property type="term" value="F:hydrolase activity"/>
    <property type="evidence" value="ECO:0007669"/>
    <property type="project" value="UniProtKB-KW"/>
</dbReference>
<dbReference type="AlphaFoldDB" id="A0A366HPA7"/>
<dbReference type="Proteomes" id="UP000253426">
    <property type="component" value="Unassembled WGS sequence"/>
</dbReference>
<keyword evidence="3" id="KW-0479">Metal-binding</keyword>
<gene>
    <name evidence="4" type="ORF">DES53_104170</name>
</gene>
<dbReference type="InterPro" id="IPR005502">
    <property type="entry name" value="Ribosyl_crysJ1"/>
</dbReference>
<dbReference type="GO" id="GO:0046872">
    <property type="term" value="F:metal ion binding"/>
    <property type="evidence" value="ECO:0007669"/>
    <property type="project" value="UniProtKB-KW"/>
</dbReference>
<dbReference type="PANTHER" id="PTHR16222:SF24">
    <property type="entry name" value="ADP-RIBOSYLHYDROLASE ARH3"/>
    <property type="match status" value="1"/>
</dbReference>
<evidence type="ECO:0000256" key="1">
    <source>
        <dbReference type="ARBA" id="ARBA00010702"/>
    </source>
</evidence>
<dbReference type="InterPro" id="IPR036705">
    <property type="entry name" value="Ribosyl_crysJ1_sf"/>
</dbReference>
<proteinExistence type="inferred from homology"/>
<name>A0A366HPA7_9BACT</name>
<dbReference type="EMBL" id="QNRR01000004">
    <property type="protein sequence ID" value="RBP44351.1"/>
    <property type="molecule type" value="Genomic_DNA"/>
</dbReference>
<keyword evidence="5" id="KW-1185">Reference proteome</keyword>
<feature type="binding site" evidence="3">
    <location>
        <position position="261"/>
    </location>
    <ligand>
        <name>Mg(2+)</name>
        <dbReference type="ChEBI" id="CHEBI:18420"/>
        <label>1</label>
    </ligand>
</feature>
<evidence type="ECO:0000313" key="4">
    <source>
        <dbReference type="EMBL" id="RBP44351.1"/>
    </source>
</evidence>
<feature type="binding site" evidence="3">
    <location>
        <position position="48"/>
    </location>
    <ligand>
        <name>Mg(2+)</name>
        <dbReference type="ChEBI" id="CHEBI:18420"/>
        <label>1</label>
    </ligand>
</feature>
<dbReference type="Pfam" id="PF03747">
    <property type="entry name" value="ADP_ribosyl_GH"/>
    <property type="match status" value="1"/>
</dbReference>
<keyword evidence="3" id="KW-0460">Magnesium</keyword>
<dbReference type="RefSeq" id="WP_245958167.1">
    <property type="nucleotide sequence ID" value="NZ_QNRR01000004.1"/>
</dbReference>
<evidence type="ECO:0000313" key="5">
    <source>
        <dbReference type="Proteomes" id="UP000253426"/>
    </source>
</evidence>
<comment type="caution">
    <text evidence="4">The sequence shown here is derived from an EMBL/GenBank/DDBJ whole genome shotgun (WGS) entry which is preliminary data.</text>
</comment>
<comment type="similarity">
    <text evidence="1">Belongs to the ADP-ribosylglycohydrolase family.</text>
</comment>
<evidence type="ECO:0000256" key="2">
    <source>
        <dbReference type="ARBA" id="ARBA00022801"/>
    </source>
</evidence>